<name>A0A5N7ASX4_9EURO</name>
<evidence type="ECO:0000313" key="7">
    <source>
        <dbReference type="EMBL" id="KAE8371988.1"/>
    </source>
</evidence>
<evidence type="ECO:0000256" key="6">
    <source>
        <dbReference type="SAM" id="Phobius"/>
    </source>
</evidence>
<dbReference type="PANTHER" id="PTHR15549:SF26">
    <property type="entry name" value="AXIAL BUDDING PATTERN PROTEIN 2-RELATED"/>
    <property type="match status" value="1"/>
</dbReference>
<evidence type="ECO:0000256" key="5">
    <source>
        <dbReference type="SAM" id="MobiDB-lite"/>
    </source>
</evidence>
<evidence type="ECO:0008006" key="9">
    <source>
        <dbReference type="Google" id="ProtNLM"/>
    </source>
</evidence>
<sequence length="253" mass="26183">MSDATNFGWALRKNGSCLASEVDCGETVAPYRVCCPHGSFCPHAKNVACCPSKEYCTAALNGQPRCANSTWDLYINGGYFCCEQGTIAYAKDGGSNGCGNPGYKLQAGETSLSIISAAQSKSGQSIIDLDVPTDEGIGFIAATSSTTAVSSPTSSSAPTSTTTQPNHSPSHTNTGAIAGGVVGGVAGAAIIIGLAWFFIRRSRRLQRQPSEPAAQMVASGDHYPVPPAELEGNRVSELPGDKNAVAELPVSYR</sequence>
<gene>
    <name evidence="7" type="ORF">BDV26DRAFT_274981</name>
</gene>
<evidence type="ECO:0000313" key="8">
    <source>
        <dbReference type="Proteomes" id="UP000326198"/>
    </source>
</evidence>
<feature type="region of interest" description="Disordered" evidence="5">
    <location>
        <begin position="148"/>
        <end position="175"/>
    </location>
</feature>
<proteinExistence type="predicted"/>
<feature type="transmembrane region" description="Helical" evidence="6">
    <location>
        <begin position="176"/>
        <end position="199"/>
    </location>
</feature>
<dbReference type="InterPro" id="IPR051694">
    <property type="entry name" value="Immunoregulatory_rcpt-like"/>
</dbReference>
<comment type="subcellular location">
    <subcellularLocation>
        <location evidence="1">Membrane</location>
        <topology evidence="1">Single-pass membrane protein</topology>
    </subcellularLocation>
</comment>
<reference evidence="7 8" key="1">
    <citation type="submission" date="2019-04" db="EMBL/GenBank/DDBJ databases">
        <title>Friends and foes A comparative genomics studyof 23 Aspergillus species from section Flavi.</title>
        <authorList>
            <consortium name="DOE Joint Genome Institute"/>
            <person name="Kjaerbolling I."/>
            <person name="Vesth T."/>
            <person name="Frisvad J.C."/>
            <person name="Nybo J.L."/>
            <person name="Theobald S."/>
            <person name="Kildgaard S."/>
            <person name="Isbrandt T."/>
            <person name="Kuo A."/>
            <person name="Sato A."/>
            <person name="Lyhne E.K."/>
            <person name="Kogle M.E."/>
            <person name="Wiebenga A."/>
            <person name="Kun R.S."/>
            <person name="Lubbers R.J."/>
            <person name="Makela M.R."/>
            <person name="Barry K."/>
            <person name="Chovatia M."/>
            <person name="Clum A."/>
            <person name="Daum C."/>
            <person name="Haridas S."/>
            <person name="He G."/>
            <person name="LaButti K."/>
            <person name="Lipzen A."/>
            <person name="Mondo S."/>
            <person name="Riley R."/>
            <person name="Salamov A."/>
            <person name="Simmons B.A."/>
            <person name="Magnuson J.K."/>
            <person name="Henrissat B."/>
            <person name="Mortensen U.H."/>
            <person name="Larsen T.O."/>
            <person name="Devries R.P."/>
            <person name="Grigoriev I.V."/>
            <person name="Machida M."/>
            <person name="Baker S.E."/>
            <person name="Andersen M.R."/>
        </authorList>
    </citation>
    <scope>NUCLEOTIDE SEQUENCE [LARGE SCALE GENOMIC DNA]</scope>
    <source>
        <strain evidence="7 8">IBT 29228</strain>
    </source>
</reference>
<evidence type="ECO:0000256" key="3">
    <source>
        <dbReference type="ARBA" id="ARBA00022989"/>
    </source>
</evidence>
<dbReference type="EMBL" id="ML736382">
    <property type="protein sequence ID" value="KAE8371988.1"/>
    <property type="molecule type" value="Genomic_DNA"/>
</dbReference>
<dbReference type="AlphaFoldDB" id="A0A5N7ASX4"/>
<feature type="region of interest" description="Disordered" evidence="5">
    <location>
        <begin position="210"/>
        <end position="253"/>
    </location>
</feature>
<dbReference type="GO" id="GO:0016020">
    <property type="term" value="C:membrane"/>
    <property type="evidence" value="ECO:0007669"/>
    <property type="project" value="UniProtKB-SubCell"/>
</dbReference>
<accession>A0A5N7ASX4</accession>
<keyword evidence="4 6" id="KW-0472">Membrane</keyword>
<feature type="compositionally biased region" description="Polar residues" evidence="5">
    <location>
        <begin position="164"/>
        <end position="174"/>
    </location>
</feature>
<keyword evidence="8" id="KW-1185">Reference proteome</keyword>
<protein>
    <recommendedName>
        <fullName evidence="9">Mid2 domain-containing protein</fullName>
    </recommendedName>
</protein>
<evidence type="ECO:0000256" key="1">
    <source>
        <dbReference type="ARBA" id="ARBA00004167"/>
    </source>
</evidence>
<keyword evidence="2 6" id="KW-0812">Transmembrane</keyword>
<evidence type="ECO:0000256" key="2">
    <source>
        <dbReference type="ARBA" id="ARBA00022692"/>
    </source>
</evidence>
<dbReference type="PANTHER" id="PTHR15549">
    <property type="entry name" value="PAIRED IMMUNOGLOBULIN-LIKE TYPE 2 RECEPTOR"/>
    <property type="match status" value="1"/>
</dbReference>
<dbReference type="Proteomes" id="UP000326198">
    <property type="component" value="Unassembled WGS sequence"/>
</dbReference>
<keyword evidence="3 6" id="KW-1133">Transmembrane helix</keyword>
<feature type="compositionally biased region" description="Low complexity" evidence="5">
    <location>
        <begin position="148"/>
        <end position="163"/>
    </location>
</feature>
<organism evidence="7 8">
    <name type="scientific">Aspergillus bertholletiae</name>
    <dbReference type="NCBI Taxonomy" id="1226010"/>
    <lineage>
        <taxon>Eukaryota</taxon>
        <taxon>Fungi</taxon>
        <taxon>Dikarya</taxon>
        <taxon>Ascomycota</taxon>
        <taxon>Pezizomycotina</taxon>
        <taxon>Eurotiomycetes</taxon>
        <taxon>Eurotiomycetidae</taxon>
        <taxon>Eurotiales</taxon>
        <taxon>Aspergillaceae</taxon>
        <taxon>Aspergillus</taxon>
        <taxon>Aspergillus subgen. Circumdati</taxon>
    </lineage>
</organism>
<evidence type="ECO:0000256" key="4">
    <source>
        <dbReference type="ARBA" id="ARBA00023136"/>
    </source>
</evidence>
<dbReference type="GO" id="GO:0071944">
    <property type="term" value="C:cell periphery"/>
    <property type="evidence" value="ECO:0007669"/>
    <property type="project" value="UniProtKB-ARBA"/>
</dbReference>
<dbReference type="OrthoDB" id="4779287at2759"/>